<dbReference type="InterPro" id="IPR021243">
    <property type="entry name" value="DUF2804"/>
</dbReference>
<keyword evidence="2" id="KW-1185">Reference proteome</keyword>
<reference evidence="1 2" key="1">
    <citation type="submission" date="2017-09" db="EMBL/GenBank/DDBJ databases">
        <title>High-quality draft genome sequence of Butyrivibrio fibrisolvens INBov1, isolated from cow rumen.</title>
        <authorList>
            <person name="Rodriguez Hernaez J."/>
            <person name="Rivarola M."/>
            <person name="Paniego N."/>
            <person name="Cravero S."/>
            <person name="Ceron Cucchi M."/>
            <person name="Martinez M.C."/>
        </authorList>
    </citation>
    <scope>NUCLEOTIDE SEQUENCE [LARGE SCALE GENOMIC DNA]</scope>
    <source>
        <strain evidence="1 2">INBov1</strain>
    </source>
</reference>
<dbReference type="RefSeq" id="WP_027215907.1">
    <property type="nucleotide sequence ID" value="NZ_CM009896.1"/>
</dbReference>
<evidence type="ECO:0000313" key="2">
    <source>
        <dbReference type="Proteomes" id="UP000245488"/>
    </source>
</evidence>
<comment type="caution">
    <text evidence="1">The sequence shown here is derived from an EMBL/GenBank/DDBJ whole genome shotgun (WGS) entry which is preliminary data.</text>
</comment>
<organism evidence="1 2">
    <name type="scientific">Butyrivibrio fibrisolvens</name>
    <dbReference type="NCBI Taxonomy" id="831"/>
    <lineage>
        <taxon>Bacteria</taxon>
        <taxon>Bacillati</taxon>
        <taxon>Bacillota</taxon>
        <taxon>Clostridia</taxon>
        <taxon>Lachnospirales</taxon>
        <taxon>Lachnospiraceae</taxon>
        <taxon>Butyrivibrio</taxon>
    </lineage>
</organism>
<sequence length="357" mass="40859">MRSIEITDSQMLLGSDGEIVNPGWARSLVWQYKRDMIRAPKYRIKEWDYYIVIHDSIGGGDESFAAAFTISDDGYIGLQSVSLLHLGSGNPSEHTQTVLNLFPMGRMHMPESSEAGNSHFKNDRLRLLYQKDENERHIKCAFKDFNNGKLLKADIKLEDPGMQSMVIATPWDEKHAFYYNQKINCMKASGTITFDGRTYTFDRDRDYATLDWGRGVWTYDNTWYWGNGNARIDGHDFGFNIGYGFGNTSAATENVIIYDGIVHKLDDINIEIPGDVSLYDMDSPKYMDKWKITSSDNRFNMTFSPVLDRAAKLDYKLIVSDQHQVFGRMSGVAVLDDGTTIKIQDMLCFIEKVHNKY</sequence>
<dbReference type="PANTHER" id="PTHR35868:SF3">
    <property type="entry name" value="DUF2804 DOMAIN-CONTAINING PROTEIN"/>
    <property type="match status" value="1"/>
</dbReference>
<proteinExistence type="predicted"/>
<dbReference type="AlphaFoldDB" id="A0A317G5E9"/>
<name>A0A317G5E9_BUTFI</name>
<dbReference type="Proteomes" id="UP000245488">
    <property type="component" value="Chromosome"/>
</dbReference>
<accession>A0A317G5E9</accession>
<evidence type="ECO:0000313" key="1">
    <source>
        <dbReference type="EMBL" id="PWT28466.1"/>
    </source>
</evidence>
<dbReference type="EMBL" id="NXNG01000001">
    <property type="protein sequence ID" value="PWT28466.1"/>
    <property type="molecule type" value="Genomic_DNA"/>
</dbReference>
<protein>
    <submittedName>
        <fullName evidence="1">DUF2804 domain-containing protein</fullName>
    </submittedName>
</protein>
<gene>
    <name evidence="1" type="ORF">CPT75_15780</name>
</gene>
<dbReference type="PANTHER" id="PTHR35868">
    <property type="entry name" value="DUF2804 DOMAIN-CONTAINING PROTEIN-RELATED"/>
    <property type="match status" value="1"/>
</dbReference>
<dbReference type="Pfam" id="PF10974">
    <property type="entry name" value="DUF2804"/>
    <property type="match status" value="1"/>
</dbReference>